<dbReference type="VEuPathDB" id="TrichDB:TVAGG3_0529020"/>
<keyword evidence="5" id="KW-1185">Reference proteome</keyword>
<accession>A2D8Z6</accession>
<dbReference type="InterPro" id="IPR011990">
    <property type="entry name" value="TPR-like_helical_dom_sf"/>
</dbReference>
<keyword evidence="3" id="KW-1133">Transmembrane helix</keyword>
<evidence type="ECO:0000256" key="3">
    <source>
        <dbReference type="SAM" id="Phobius"/>
    </source>
</evidence>
<dbReference type="Pfam" id="PF08238">
    <property type="entry name" value="Sel1"/>
    <property type="match status" value="3"/>
</dbReference>
<feature type="transmembrane region" description="Helical" evidence="3">
    <location>
        <begin position="318"/>
        <end position="337"/>
    </location>
</feature>
<dbReference type="InParanoid" id="A2D8Z6"/>
<dbReference type="InterPro" id="IPR040239">
    <property type="entry name" value="HcpB-like"/>
</dbReference>
<dbReference type="AlphaFoldDB" id="A2D8Z6"/>
<dbReference type="GO" id="GO:0005789">
    <property type="term" value="C:endoplasmic reticulum membrane"/>
    <property type="evidence" value="ECO:0000318"/>
    <property type="project" value="GO_Central"/>
</dbReference>
<dbReference type="Proteomes" id="UP000001542">
    <property type="component" value="Unassembled WGS sequence"/>
</dbReference>
<reference evidence="4" key="1">
    <citation type="submission" date="2006-10" db="EMBL/GenBank/DDBJ databases">
        <authorList>
            <person name="Amadeo P."/>
            <person name="Zhao Q."/>
            <person name="Wortman J."/>
            <person name="Fraser-Liggett C."/>
            <person name="Carlton J."/>
        </authorList>
    </citation>
    <scope>NUCLEOTIDE SEQUENCE</scope>
    <source>
        <strain evidence="4">G3</strain>
    </source>
</reference>
<dbReference type="VEuPathDB" id="TrichDB:TVAG_182580"/>
<dbReference type="EMBL" id="DS113180">
    <property type="protein sequence ID" value="EAY23022.1"/>
    <property type="molecule type" value="Genomic_DNA"/>
</dbReference>
<dbReference type="Gene3D" id="1.25.40.10">
    <property type="entry name" value="Tetratricopeptide repeat domain"/>
    <property type="match status" value="1"/>
</dbReference>
<dbReference type="PANTHER" id="PTHR13891">
    <property type="entry name" value="CYTOCHROME C OXIDASE ASSEMBLY FACTOR 7"/>
    <property type="match status" value="1"/>
</dbReference>
<dbReference type="PANTHER" id="PTHR13891:SF1">
    <property type="entry name" value="CYTOCHROME C OXIDASE ASSEMBLY FACTOR 7"/>
    <property type="match status" value="1"/>
</dbReference>
<organism evidence="4 5">
    <name type="scientific">Trichomonas vaginalis (strain ATCC PRA-98 / G3)</name>
    <dbReference type="NCBI Taxonomy" id="412133"/>
    <lineage>
        <taxon>Eukaryota</taxon>
        <taxon>Metamonada</taxon>
        <taxon>Parabasalia</taxon>
        <taxon>Trichomonadida</taxon>
        <taxon>Trichomonadidae</taxon>
        <taxon>Trichomonas</taxon>
    </lineage>
</organism>
<keyword evidence="2" id="KW-0677">Repeat</keyword>
<dbReference type="InterPro" id="IPR006597">
    <property type="entry name" value="Sel1-like"/>
</dbReference>
<dbReference type="OrthoDB" id="272077at2759"/>
<name>A2D8Z6_TRIV3</name>
<dbReference type="RefSeq" id="XP_001584008.1">
    <property type="nucleotide sequence ID" value="XM_001583958.1"/>
</dbReference>
<keyword evidence="3" id="KW-0472">Membrane</keyword>
<reference evidence="4" key="2">
    <citation type="journal article" date="2007" name="Science">
        <title>Draft genome sequence of the sexually transmitted pathogen Trichomonas vaginalis.</title>
        <authorList>
            <person name="Carlton J.M."/>
            <person name="Hirt R.P."/>
            <person name="Silva J.C."/>
            <person name="Delcher A.L."/>
            <person name="Schatz M."/>
            <person name="Zhao Q."/>
            <person name="Wortman J.R."/>
            <person name="Bidwell S.L."/>
            <person name="Alsmark U.C.M."/>
            <person name="Besteiro S."/>
            <person name="Sicheritz-Ponten T."/>
            <person name="Noel C.J."/>
            <person name="Dacks J.B."/>
            <person name="Foster P.G."/>
            <person name="Simillion C."/>
            <person name="Van de Peer Y."/>
            <person name="Miranda-Saavedra D."/>
            <person name="Barton G.J."/>
            <person name="Westrop G.D."/>
            <person name="Mueller S."/>
            <person name="Dessi D."/>
            <person name="Fiori P.L."/>
            <person name="Ren Q."/>
            <person name="Paulsen I."/>
            <person name="Zhang H."/>
            <person name="Bastida-Corcuera F.D."/>
            <person name="Simoes-Barbosa A."/>
            <person name="Brown M.T."/>
            <person name="Hayes R.D."/>
            <person name="Mukherjee M."/>
            <person name="Okumura C.Y."/>
            <person name="Schneider R."/>
            <person name="Smith A.J."/>
            <person name="Vanacova S."/>
            <person name="Villalvazo M."/>
            <person name="Haas B.J."/>
            <person name="Pertea M."/>
            <person name="Feldblyum T.V."/>
            <person name="Utterback T.R."/>
            <person name="Shu C.L."/>
            <person name="Osoegawa K."/>
            <person name="de Jong P.J."/>
            <person name="Hrdy I."/>
            <person name="Horvathova L."/>
            <person name="Zubacova Z."/>
            <person name="Dolezal P."/>
            <person name="Malik S.B."/>
            <person name="Logsdon J.M. Jr."/>
            <person name="Henze K."/>
            <person name="Gupta A."/>
            <person name="Wang C.C."/>
            <person name="Dunne R.L."/>
            <person name="Upcroft J.A."/>
            <person name="Upcroft P."/>
            <person name="White O."/>
            <person name="Salzberg S.L."/>
            <person name="Tang P."/>
            <person name="Chiu C.-H."/>
            <person name="Lee Y.-S."/>
            <person name="Embley T.M."/>
            <person name="Coombs G.H."/>
            <person name="Mottram J.C."/>
            <person name="Tachezy J."/>
            <person name="Fraser-Liggett C.M."/>
            <person name="Johnson P.J."/>
        </authorList>
    </citation>
    <scope>NUCLEOTIDE SEQUENCE [LARGE SCALE GENOMIC DNA]</scope>
    <source>
        <strain evidence="4">G3</strain>
    </source>
</reference>
<comment type="similarity">
    <text evidence="1">Belongs to the hcp beta-lactamase family.</text>
</comment>
<evidence type="ECO:0000313" key="5">
    <source>
        <dbReference type="Proteomes" id="UP000001542"/>
    </source>
</evidence>
<sequence length="342" mass="38478">MLKPQYHEMYEWNYTDRENDCIIEFHFPGTFNPDCVESKLNNNKTALMVSFAGNPPIVCGALFGTASGIEISLKEQTYSIVITKNQNEKWPILIKMVHPDYQTIDPKSAFICYQELCSLPDDKTSQNLAIQFLEKSANAGYLNALQILGQIYLNTEDHYAEGAVLLKHGADKYKDPICCYHIGLVCVSHIDEIDAGIQYLTRSAEGGYGMANFTLGQIYSPISNIKYEHKDGAKAMQYFKSVPEENITPALLTEMAQFYEQGIGVEKDEKKAEELRGKANEMIQKMLETAKANHQILSADDQQDISKQNTPKTSTSQTIFMVGAISAFVAGFGYMVYRRFTK</sequence>
<dbReference type="GO" id="GO:0036503">
    <property type="term" value="P:ERAD pathway"/>
    <property type="evidence" value="ECO:0000318"/>
    <property type="project" value="GO_Central"/>
</dbReference>
<protein>
    <recommendedName>
        <fullName evidence="6">Sel1 repeat family protein</fullName>
    </recommendedName>
</protein>
<evidence type="ECO:0008006" key="6">
    <source>
        <dbReference type="Google" id="ProtNLM"/>
    </source>
</evidence>
<evidence type="ECO:0000256" key="1">
    <source>
        <dbReference type="ARBA" id="ARBA00008486"/>
    </source>
</evidence>
<gene>
    <name evidence="4" type="ORF">TVAG_182580</name>
</gene>
<dbReference type="SMR" id="A2D8Z6"/>
<evidence type="ECO:0000256" key="2">
    <source>
        <dbReference type="ARBA" id="ARBA00022737"/>
    </source>
</evidence>
<proteinExistence type="inferred from homology"/>
<keyword evidence="3" id="KW-0812">Transmembrane</keyword>
<dbReference type="SUPFAM" id="SSF81901">
    <property type="entry name" value="HCP-like"/>
    <property type="match status" value="1"/>
</dbReference>
<dbReference type="KEGG" id="tva:5468581"/>
<evidence type="ECO:0000313" key="4">
    <source>
        <dbReference type="EMBL" id="EAY23022.1"/>
    </source>
</evidence>